<comment type="caution">
    <text evidence="4">The sequence shown here is derived from an EMBL/GenBank/DDBJ whole genome shotgun (WGS) entry which is preliminary data.</text>
</comment>
<feature type="domain" description="Carboxylesterase type B" evidence="3">
    <location>
        <begin position="114"/>
        <end position="269"/>
    </location>
</feature>
<keyword evidence="2" id="KW-0732">Signal</keyword>
<accession>A0ABR3Q7N4</accession>
<reference evidence="4 5" key="1">
    <citation type="submission" date="2023-08" db="EMBL/GenBank/DDBJ databases">
        <title>Annotated Genome Sequence of Vanrija albida AlHP1.</title>
        <authorList>
            <person name="Herzog R."/>
        </authorList>
    </citation>
    <scope>NUCLEOTIDE SEQUENCE [LARGE SCALE GENOMIC DNA]</scope>
    <source>
        <strain evidence="4 5">AlHP1</strain>
    </source>
</reference>
<evidence type="ECO:0000313" key="4">
    <source>
        <dbReference type="EMBL" id="KAL1410755.1"/>
    </source>
</evidence>
<evidence type="ECO:0000256" key="1">
    <source>
        <dbReference type="SAM" id="MobiDB-lite"/>
    </source>
</evidence>
<dbReference type="Gene3D" id="3.40.50.1820">
    <property type="entry name" value="alpha/beta hydrolase"/>
    <property type="match status" value="2"/>
</dbReference>
<dbReference type="PANTHER" id="PTHR45570:SF1">
    <property type="entry name" value="CARBOXYLIC ESTER HYDROLASE"/>
    <property type="match status" value="1"/>
</dbReference>
<dbReference type="Pfam" id="PF00135">
    <property type="entry name" value="COesterase"/>
    <property type="match status" value="2"/>
</dbReference>
<dbReference type="PANTHER" id="PTHR45570">
    <property type="entry name" value="CARBOXYLIC ESTER HYDROLASE"/>
    <property type="match status" value="1"/>
</dbReference>
<feature type="compositionally biased region" description="Low complexity" evidence="1">
    <location>
        <begin position="37"/>
        <end position="80"/>
    </location>
</feature>
<proteinExistence type="predicted"/>
<dbReference type="InterPro" id="IPR029058">
    <property type="entry name" value="AB_hydrolase_fold"/>
</dbReference>
<dbReference type="SUPFAM" id="SSF53474">
    <property type="entry name" value="alpha/beta-Hydrolases"/>
    <property type="match status" value="1"/>
</dbReference>
<name>A0ABR3Q7N4_9TREE</name>
<evidence type="ECO:0000313" key="5">
    <source>
        <dbReference type="Proteomes" id="UP001565368"/>
    </source>
</evidence>
<feature type="chain" id="PRO_5046342585" description="Carboxylesterase type B domain-containing protein" evidence="2">
    <location>
        <begin position="17"/>
        <end position="542"/>
    </location>
</feature>
<dbReference type="InterPro" id="IPR002018">
    <property type="entry name" value="CarbesteraseB"/>
</dbReference>
<dbReference type="Proteomes" id="UP001565368">
    <property type="component" value="Unassembled WGS sequence"/>
</dbReference>
<organism evidence="4 5">
    <name type="scientific">Vanrija albida</name>
    <dbReference type="NCBI Taxonomy" id="181172"/>
    <lineage>
        <taxon>Eukaryota</taxon>
        <taxon>Fungi</taxon>
        <taxon>Dikarya</taxon>
        <taxon>Basidiomycota</taxon>
        <taxon>Agaricomycotina</taxon>
        <taxon>Tremellomycetes</taxon>
        <taxon>Trichosporonales</taxon>
        <taxon>Trichosporonaceae</taxon>
        <taxon>Vanrija</taxon>
    </lineage>
</organism>
<feature type="signal peptide" evidence="2">
    <location>
        <begin position="1"/>
        <end position="16"/>
    </location>
</feature>
<feature type="region of interest" description="Disordered" evidence="1">
    <location>
        <begin position="21"/>
        <end position="85"/>
    </location>
</feature>
<gene>
    <name evidence="4" type="ORF">Q8F55_001697</name>
</gene>
<dbReference type="EMBL" id="JBBXJM010000002">
    <property type="protein sequence ID" value="KAL1410755.1"/>
    <property type="molecule type" value="Genomic_DNA"/>
</dbReference>
<evidence type="ECO:0000256" key="2">
    <source>
        <dbReference type="SAM" id="SignalP"/>
    </source>
</evidence>
<evidence type="ECO:0000259" key="3">
    <source>
        <dbReference type="Pfam" id="PF00135"/>
    </source>
</evidence>
<keyword evidence="5" id="KW-1185">Reference proteome</keyword>
<feature type="domain" description="Carboxylesterase type B" evidence="3">
    <location>
        <begin position="304"/>
        <end position="496"/>
    </location>
</feature>
<protein>
    <recommendedName>
        <fullName evidence="3">Carboxylesterase type B domain-containing protein</fullName>
    </recommendedName>
</protein>
<sequence>MNLLPLALLLLTLAAAAPGTFERHKPPKHSTRLSANPTTVSSIAPTTSPSASATPSSASPTSPSATPTSASASPTATGPTEPVTCPLTWNGTPLAGAPDGSGVCRYTIRYGSAKRFLDSVPATEYGNTSALAPSCPQPEDTATSLPATSSEDCLYLTLYVPSGARALPVLAWLHGSTSAAYSSGSDSKPGLNGTALASSSNIVVAEIQYRIGTLGFLAPKVTPFKDDPNFALRDIVLALKTLKSRAGHYGGDGAKITLGGQGTGASLVRDWPLPPSTTEAWLTADLWRIMREQADQLAHPWRTRYLVPYFYPYRPTYGTATLPSDPTKALFNNPSSLAISPASTPLLITYTADEGNTLIGRALPDPVPLNASSYNASLGVVLDPTRAGKVMAPGSPYELPATDSGDTLRHSVSRVVTDAYFRCPARSLAAGYAAAGGKVYVAEWTQGLPYPTNSNALCTGKVCHGDDIYPTFGTSPSPGPLEAEVQAAWASFITTGAISWTQFPAGGSVDGTNVKALGGGAVGACPANYWGSTVKHDWQMAV</sequence>
<dbReference type="GeneID" id="95982740"/>
<dbReference type="RefSeq" id="XP_069210699.1">
    <property type="nucleotide sequence ID" value="XM_069350313.1"/>
</dbReference>